<sequence>MLIADLHIHSRYSRACSPELDLANIAKWCQIKGINLVSTGDFTHPAWIEEIKRDLEEVGNGFLKLKLPPPPTSPSGRGRNDDVRFILGTEVSCIYKHKEKTRRVHLLLFFPKISDVEKFNSALTKEGCNIRADGRPILGLSAKQILQIIKDINPKSVLIPAHAWTPWFAVFGSKSGYDSLEECFEELTPEIFAIETGLSSDPPMNWRLSALDKITLISNSDAHSLPNLGREANMFNLDIAKTNYDEFFGAIKNKDSELFLKTIEFYPEEGMYHVDGHRDCDFSCLPSQTKKLGGLCPKCKKSLTVGVLSQVEKLADRPLGYRPPDAIPYVSLVELDKIIAQTLGVKNRKSVKVQAEYEKMIKYHNEFEILLDLSYDDLAKLTTPIIVEGIKRVREGKLKITPGFDGEYGRVEIFTDDERKELQGKLL</sequence>
<dbReference type="STRING" id="1798709.A2538_00180"/>
<protein>
    <recommendedName>
        <fullName evidence="3">DNA helicase UvrD</fullName>
    </recommendedName>
</protein>
<dbReference type="Gene3D" id="3.20.20.140">
    <property type="entry name" value="Metal-dependent hydrolases"/>
    <property type="match status" value="1"/>
</dbReference>
<reference evidence="1 2" key="1">
    <citation type="journal article" date="2016" name="Nat. Commun.">
        <title>Thousands of microbial genomes shed light on interconnected biogeochemical processes in an aquifer system.</title>
        <authorList>
            <person name="Anantharaman K."/>
            <person name="Brown C.T."/>
            <person name="Hug L.A."/>
            <person name="Sharon I."/>
            <person name="Castelle C.J."/>
            <person name="Probst A.J."/>
            <person name="Thomas B.C."/>
            <person name="Singh A."/>
            <person name="Wilkins M.J."/>
            <person name="Karaoz U."/>
            <person name="Brodie E.L."/>
            <person name="Williams K.H."/>
            <person name="Hubbard S.S."/>
            <person name="Banfield J.F."/>
        </authorList>
    </citation>
    <scope>NUCLEOTIDE SEQUENCE [LARGE SCALE GENOMIC DNA]</scope>
</reference>
<dbReference type="PANTHER" id="PTHR40084">
    <property type="entry name" value="PHOSPHOHYDROLASE, PHP FAMILY"/>
    <property type="match status" value="1"/>
</dbReference>
<name>A0A1F6PEE9_9BACT</name>
<dbReference type="CDD" id="cd19067">
    <property type="entry name" value="PfuEndoQ-like"/>
    <property type="match status" value="1"/>
</dbReference>
<proteinExistence type="predicted"/>
<organism evidence="1 2">
    <name type="scientific">Candidatus Magasanikbacteria bacterium RIFOXYD2_FULL_41_14</name>
    <dbReference type="NCBI Taxonomy" id="1798709"/>
    <lineage>
        <taxon>Bacteria</taxon>
        <taxon>Candidatus Magasanikiibacteriota</taxon>
    </lineage>
</organism>
<comment type="caution">
    <text evidence="1">The sequence shown here is derived from an EMBL/GenBank/DDBJ whole genome shotgun (WGS) entry which is preliminary data.</text>
</comment>
<evidence type="ECO:0000313" key="2">
    <source>
        <dbReference type="Proteomes" id="UP000178254"/>
    </source>
</evidence>
<evidence type="ECO:0000313" key="1">
    <source>
        <dbReference type="EMBL" id="OGH94545.1"/>
    </source>
</evidence>
<dbReference type="Proteomes" id="UP000178254">
    <property type="component" value="Unassembled WGS sequence"/>
</dbReference>
<dbReference type="SUPFAM" id="SSF89550">
    <property type="entry name" value="PHP domain-like"/>
    <property type="match status" value="1"/>
</dbReference>
<dbReference type="EMBL" id="MFRE01000008">
    <property type="protein sequence ID" value="OGH94545.1"/>
    <property type="molecule type" value="Genomic_DNA"/>
</dbReference>
<dbReference type="AlphaFoldDB" id="A0A1F6PEE9"/>
<evidence type="ECO:0008006" key="3">
    <source>
        <dbReference type="Google" id="ProtNLM"/>
    </source>
</evidence>
<gene>
    <name evidence="1" type="ORF">A2538_00180</name>
</gene>
<accession>A0A1F6PEE9</accession>
<dbReference type="PANTHER" id="PTHR40084:SF1">
    <property type="entry name" value="PHOSPHOTRANSFERASE"/>
    <property type="match status" value="1"/>
</dbReference>
<dbReference type="InterPro" id="IPR016195">
    <property type="entry name" value="Pol/histidinol_Pase-like"/>
</dbReference>